<feature type="compositionally biased region" description="Basic and acidic residues" evidence="1">
    <location>
        <begin position="186"/>
        <end position="195"/>
    </location>
</feature>
<comment type="caution">
    <text evidence="2">The sequence shown here is derived from an EMBL/GenBank/DDBJ whole genome shotgun (WGS) entry which is preliminary data.</text>
</comment>
<dbReference type="OrthoDB" id="5867859at2759"/>
<evidence type="ECO:0000313" key="2">
    <source>
        <dbReference type="EMBL" id="CAI5441111.1"/>
    </source>
</evidence>
<protein>
    <submittedName>
        <fullName evidence="2">Uncharacterized protein</fullName>
    </submittedName>
</protein>
<keyword evidence="3" id="KW-1185">Reference proteome</keyword>
<sequence>MDGSQRSARKKKEKKKKEKEEKENLSARLKRTLNKSKRKKKEKKVKDGSIRAVKKKKSPTNVPTRPPTKDKLTAQELKDPRNVDIFMNDVGDDDVKRAMKQYKQRKTYVNPTPFTEKEELILDRVDKKQSKMMIPTLNSSKSELSESLKSKNTPVDCKQSEDNMNKKGNKKAAEQTERQEPTMVEKNNETSKHEGPMGNRADNLYLPNGKFFWQEVLVPNDDDLKDVEAVFSIGSEHIEMYYERKLRLISPPESTVVLDQWEILKVLMKRDRIFFTPELIFSNTLRSVISANPKEELKQQVQAQSLENDTLRQTQCDDTHPLIFLDFPTQGFTYEKSDPIGSSSKRMMVSKQELNCQQVKTVRVSR</sequence>
<feature type="region of interest" description="Disordered" evidence="1">
    <location>
        <begin position="1"/>
        <end position="80"/>
    </location>
</feature>
<proteinExistence type="predicted"/>
<accession>A0A9P1IBI1</accession>
<feature type="compositionally biased region" description="Basic residues" evidence="1">
    <location>
        <begin position="28"/>
        <end position="43"/>
    </location>
</feature>
<dbReference type="InterPro" id="IPR008569">
    <property type="entry name" value="DUF851"/>
</dbReference>
<feature type="compositionally biased region" description="Basic and acidic residues" evidence="1">
    <location>
        <begin position="158"/>
        <end position="180"/>
    </location>
</feature>
<dbReference type="AlphaFoldDB" id="A0A9P1IBI1"/>
<gene>
    <name evidence="2" type="ORF">CAMP_LOCUS3748</name>
</gene>
<feature type="region of interest" description="Disordered" evidence="1">
    <location>
        <begin position="139"/>
        <end position="199"/>
    </location>
</feature>
<organism evidence="2 3">
    <name type="scientific">Caenorhabditis angaria</name>
    <dbReference type="NCBI Taxonomy" id="860376"/>
    <lineage>
        <taxon>Eukaryota</taxon>
        <taxon>Metazoa</taxon>
        <taxon>Ecdysozoa</taxon>
        <taxon>Nematoda</taxon>
        <taxon>Chromadorea</taxon>
        <taxon>Rhabditida</taxon>
        <taxon>Rhabditina</taxon>
        <taxon>Rhabditomorpha</taxon>
        <taxon>Rhabditoidea</taxon>
        <taxon>Rhabditidae</taxon>
        <taxon>Peloderinae</taxon>
        <taxon>Caenorhabditis</taxon>
    </lineage>
</organism>
<reference evidence="2" key="1">
    <citation type="submission" date="2022-11" db="EMBL/GenBank/DDBJ databases">
        <authorList>
            <person name="Kikuchi T."/>
        </authorList>
    </citation>
    <scope>NUCLEOTIDE SEQUENCE</scope>
    <source>
        <strain evidence="2">PS1010</strain>
    </source>
</reference>
<feature type="compositionally biased region" description="Basic and acidic residues" evidence="1">
    <location>
        <begin position="67"/>
        <end position="80"/>
    </location>
</feature>
<dbReference type="Proteomes" id="UP001152747">
    <property type="component" value="Unassembled WGS sequence"/>
</dbReference>
<dbReference type="Pfam" id="PF05867">
    <property type="entry name" value="DUF851"/>
    <property type="match status" value="1"/>
</dbReference>
<feature type="compositionally biased region" description="Basic residues" evidence="1">
    <location>
        <begin position="7"/>
        <end position="17"/>
    </location>
</feature>
<dbReference type="EMBL" id="CANHGI010000002">
    <property type="protein sequence ID" value="CAI5441111.1"/>
    <property type="molecule type" value="Genomic_DNA"/>
</dbReference>
<name>A0A9P1IBI1_9PELO</name>
<evidence type="ECO:0000313" key="3">
    <source>
        <dbReference type="Proteomes" id="UP001152747"/>
    </source>
</evidence>
<evidence type="ECO:0000256" key="1">
    <source>
        <dbReference type="SAM" id="MobiDB-lite"/>
    </source>
</evidence>